<gene>
    <name evidence="4" type="ORF">TanjilG_04388</name>
</gene>
<dbReference type="PANTHER" id="PTHR31307">
    <property type="entry name" value="TRIHELIX TRANSCRIPTION FACTOR ASIL2"/>
    <property type="match status" value="1"/>
</dbReference>
<dbReference type="InterPro" id="IPR044823">
    <property type="entry name" value="ASIL1/2-like"/>
</dbReference>
<keyword evidence="1" id="KW-0175">Coiled coil</keyword>
<evidence type="ECO:0000313" key="4">
    <source>
        <dbReference type="EMBL" id="OIW15853.1"/>
    </source>
</evidence>
<evidence type="ECO:0000256" key="2">
    <source>
        <dbReference type="SAM" id="MobiDB-lite"/>
    </source>
</evidence>
<dbReference type="EMBL" id="CM007363">
    <property type="protein sequence ID" value="OIW15853.1"/>
    <property type="molecule type" value="Genomic_DNA"/>
</dbReference>
<feature type="compositionally biased region" description="Acidic residues" evidence="2">
    <location>
        <begin position="91"/>
        <end position="130"/>
    </location>
</feature>
<evidence type="ECO:0000313" key="5">
    <source>
        <dbReference type="Proteomes" id="UP000188354"/>
    </source>
</evidence>
<feature type="region of interest" description="Disordered" evidence="2">
    <location>
        <begin position="27"/>
        <end position="132"/>
    </location>
</feature>
<reference evidence="4 5" key="1">
    <citation type="journal article" date="2017" name="Plant Biotechnol. J.">
        <title>A comprehensive draft genome sequence for lupin (Lupinus angustifolius), an emerging health food: insights into plant-microbe interactions and legume evolution.</title>
        <authorList>
            <person name="Hane J.K."/>
            <person name="Ming Y."/>
            <person name="Kamphuis L.G."/>
            <person name="Nelson M.N."/>
            <person name="Garg G."/>
            <person name="Atkins C.A."/>
            <person name="Bayer P.E."/>
            <person name="Bravo A."/>
            <person name="Bringans S."/>
            <person name="Cannon S."/>
            <person name="Edwards D."/>
            <person name="Foley R."/>
            <person name="Gao L.L."/>
            <person name="Harrison M.J."/>
            <person name="Huang W."/>
            <person name="Hurgobin B."/>
            <person name="Li S."/>
            <person name="Liu C.W."/>
            <person name="McGrath A."/>
            <person name="Morahan G."/>
            <person name="Murray J."/>
            <person name="Weller J."/>
            <person name="Jian J."/>
            <person name="Singh K.B."/>
        </authorList>
    </citation>
    <scope>NUCLEOTIDE SEQUENCE [LARGE SCALE GENOMIC DNA]</scope>
    <source>
        <strain evidence="5">cv. Tanjil</strain>
        <tissue evidence="4">Whole plant</tissue>
    </source>
</reference>
<proteinExistence type="predicted"/>
<dbReference type="PROSITE" id="PS50090">
    <property type="entry name" value="MYB_LIKE"/>
    <property type="match status" value="1"/>
</dbReference>
<feature type="domain" description="Myb-like" evidence="3">
    <location>
        <begin position="190"/>
        <end position="247"/>
    </location>
</feature>
<dbReference type="Gene3D" id="1.10.10.60">
    <property type="entry name" value="Homeodomain-like"/>
    <property type="match status" value="1"/>
</dbReference>
<dbReference type="GO" id="GO:0000976">
    <property type="term" value="F:transcription cis-regulatory region binding"/>
    <property type="evidence" value="ECO:0007669"/>
    <property type="project" value="TreeGrafter"/>
</dbReference>
<dbReference type="OrthoDB" id="2019351at2759"/>
<name>A0A4P1RQ20_LUPAN</name>
<organism evidence="4 5">
    <name type="scientific">Lupinus angustifolius</name>
    <name type="common">Narrow-leaved blue lupine</name>
    <dbReference type="NCBI Taxonomy" id="3871"/>
    <lineage>
        <taxon>Eukaryota</taxon>
        <taxon>Viridiplantae</taxon>
        <taxon>Streptophyta</taxon>
        <taxon>Embryophyta</taxon>
        <taxon>Tracheophyta</taxon>
        <taxon>Spermatophyta</taxon>
        <taxon>Magnoliopsida</taxon>
        <taxon>eudicotyledons</taxon>
        <taxon>Gunneridae</taxon>
        <taxon>Pentapetalae</taxon>
        <taxon>rosids</taxon>
        <taxon>fabids</taxon>
        <taxon>Fabales</taxon>
        <taxon>Fabaceae</taxon>
        <taxon>Papilionoideae</taxon>
        <taxon>50 kb inversion clade</taxon>
        <taxon>genistoids sensu lato</taxon>
        <taxon>core genistoids</taxon>
        <taxon>Genisteae</taxon>
        <taxon>Lupinus</taxon>
    </lineage>
</organism>
<dbReference type="GO" id="GO:0005634">
    <property type="term" value="C:nucleus"/>
    <property type="evidence" value="ECO:0007669"/>
    <property type="project" value="TreeGrafter"/>
</dbReference>
<feature type="compositionally biased region" description="Low complexity" evidence="2">
    <location>
        <begin position="45"/>
        <end position="56"/>
    </location>
</feature>
<dbReference type="InterPro" id="IPR044822">
    <property type="entry name" value="Myb_DNA-bind_4"/>
</dbReference>
<feature type="compositionally biased region" description="Acidic residues" evidence="2">
    <location>
        <begin position="57"/>
        <end position="80"/>
    </location>
</feature>
<sequence length="420" mass="48371">MDDIEDDDTMYPPNPYRVSHLHQGYEYMSRRKPTSRVSPFNELVGNEYGEDNNNSNEGEEEVQEEEERLGEEEDDEDDIDQANNIQPSDKDIDDNEEEEEEEEEEDDANGGGDENCDDSDDGEDDDDYDDDDKHKSYIVEIDNDVECQPKKQKLKSLISTYELAPHVPAPSAAAPSVSKPYFGRNSVNDWTEHETLVLLDVWADWFLQCGSKSLQLEEWQEVAEKVSKVSKIERTGTQCRHHLNTLKKKYEKEKVKFREMDDGASKWVYFKRMDELMSSSPQQAGLCCGLNSGEYVPANARIYSNRTNGLDETRSSPRSTKPIAEEGSDRPHAKRGRKGRGSGEASSFRLLADSLHKFSNVYEKIENDRRQQMVELEKMRMDFQKEIETERRQILERLQSEISKLEQIDDENDGSSEKGM</sequence>
<dbReference type="PANTHER" id="PTHR31307:SF6">
    <property type="entry name" value="OS01G0718900 PROTEIN"/>
    <property type="match status" value="1"/>
</dbReference>
<dbReference type="InterPro" id="IPR001005">
    <property type="entry name" value="SANT/Myb"/>
</dbReference>
<dbReference type="KEGG" id="lang:109342851"/>
<dbReference type="STRING" id="3871.A0A4P1RQ20"/>
<dbReference type="Proteomes" id="UP000188354">
    <property type="component" value="Chromosome LG03"/>
</dbReference>
<feature type="coiled-coil region" evidence="1">
    <location>
        <begin position="362"/>
        <end position="393"/>
    </location>
</feature>
<evidence type="ECO:0000256" key="1">
    <source>
        <dbReference type="SAM" id="Coils"/>
    </source>
</evidence>
<feature type="region of interest" description="Disordered" evidence="2">
    <location>
        <begin position="306"/>
        <end position="346"/>
    </location>
</feature>
<keyword evidence="5" id="KW-1185">Reference proteome</keyword>
<accession>A0A4P1RQ20</accession>
<dbReference type="AlphaFoldDB" id="A0A4P1RQ20"/>
<protein>
    <recommendedName>
        <fullName evidence="3">Myb-like domain-containing protein</fullName>
    </recommendedName>
</protein>
<dbReference type="Pfam" id="PF13837">
    <property type="entry name" value="Myb_DNA-bind_4"/>
    <property type="match status" value="1"/>
</dbReference>
<evidence type="ECO:0000259" key="3">
    <source>
        <dbReference type="PROSITE" id="PS50090"/>
    </source>
</evidence>
<dbReference type="Gramene" id="OIW15853">
    <property type="protein sequence ID" value="OIW15853"/>
    <property type="gene ID" value="TanjilG_04388"/>
</dbReference>